<dbReference type="GO" id="GO:0001786">
    <property type="term" value="F:phosphatidylserine binding"/>
    <property type="evidence" value="ECO:0007669"/>
    <property type="project" value="TreeGrafter"/>
</dbReference>
<evidence type="ECO:0000256" key="2">
    <source>
        <dbReference type="SAM" id="MobiDB-lite"/>
    </source>
</evidence>
<feature type="transmembrane region" description="Helical" evidence="3">
    <location>
        <begin position="41"/>
        <end position="63"/>
    </location>
</feature>
<organism evidence="5 6">
    <name type="scientific">Pleurodeles waltl</name>
    <name type="common">Iberian ribbed newt</name>
    <dbReference type="NCBI Taxonomy" id="8319"/>
    <lineage>
        <taxon>Eukaryota</taxon>
        <taxon>Metazoa</taxon>
        <taxon>Chordata</taxon>
        <taxon>Craniata</taxon>
        <taxon>Vertebrata</taxon>
        <taxon>Euteleostomi</taxon>
        <taxon>Amphibia</taxon>
        <taxon>Batrachia</taxon>
        <taxon>Caudata</taxon>
        <taxon>Salamandroidea</taxon>
        <taxon>Salamandridae</taxon>
        <taxon>Pleurodelinae</taxon>
        <taxon>Pleurodeles</taxon>
    </lineage>
</organism>
<dbReference type="GO" id="GO:0000149">
    <property type="term" value="F:SNARE binding"/>
    <property type="evidence" value="ECO:0007669"/>
    <property type="project" value="TreeGrafter"/>
</dbReference>
<evidence type="ECO:0000313" key="5">
    <source>
        <dbReference type="EMBL" id="KAJ1181633.1"/>
    </source>
</evidence>
<dbReference type="GO" id="GO:0048791">
    <property type="term" value="P:calcium ion-regulated exocytosis of neurotransmitter"/>
    <property type="evidence" value="ECO:0007669"/>
    <property type="project" value="TreeGrafter"/>
</dbReference>
<evidence type="ECO:0000256" key="1">
    <source>
        <dbReference type="ARBA" id="ARBA00006996"/>
    </source>
</evidence>
<protein>
    <recommendedName>
        <fullName evidence="4">C2 domain-containing protein</fullName>
    </recommendedName>
</protein>
<dbReference type="GO" id="GO:0006906">
    <property type="term" value="P:vesicle fusion"/>
    <property type="evidence" value="ECO:0007669"/>
    <property type="project" value="TreeGrafter"/>
</dbReference>
<keyword evidence="3" id="KW-0812">Transmembrane</keyword>
<keyword evidence="6" id="KW-1185">Reference proteome</keyword>
<dbReference type="CDD" id="cd00276">
    <property type="entry name" value="C2B_Synaptotagmin"/>
    <property type="match status" value="1"/>
</dbReference>
<feature type="transmembrane region" description="Helical" evidence="3">
    <location>
        <begin position="245"/>
        <end position="269"/>
    </location>
</feature>
<dbReference type="EMBL" id="JANPWB010000006">
    <property type="protein sequence ID" value="KAJ1181633.1"/>
    <property type="molecule type" value="Genomic_DNA"/>
</dbReference>
<dbReference type="SMART" id="SM00239">
    <property type="entry name" value="C2"/>
    <property type="match status" value="2"/>
</dbReference>
<dbReference type="GO" id="GO:0005544">
    <property type="term" value="F:calcium-dependent phospholipid binding"/>
    <property type="evidence" value="ECO:0007669"/>
    <property type="project" value="TreeGrafter"/>
</dbReference>
<sequence>MESQRIASGPREETSCGDRSPGGMPDLEERESSLLLLMRSVFFFCCKGMIEGIVVILFIWLLVQVLLNKQQEVHLQVLLGAGLALLCCCLLLGCAMCWRHVKRRKSSDCKTCRGPEATAVDVALAVPPKTTPIPIRVQYQEMDGGVLEGMSTVEIGSPSPGPGFLSPGQRNFHGRSSLSSLSPSPKPSLYSKTKRVLERRCTVSGDSLLYNEHSQLVSSQFGSQVSHSNTLPNNLSGMKPKQRPLLHFTLFYSHAEATLTVTVIGVSSLPKRMRNSCDSYVKVYLLPKFIEPRQTALRRKSLNPEFRETFHFGAYSMEELQGFAVRLAVYVREFHSLRDSYIGEVVFPCSQGIWNPEEPSGYTRELSSRKTKLKKCLSTQDVSSAAPSEPQALGQLFLVLQYQSLANRIKVMVRKAENLGRLTRMPGAPDHYVVINLYQDGRVRETKETKSAAGYSPVWNSPFLFDMPLGNIQEQHLCLEFTVMQGRIYKRSTVLGRVQIGVGAPDAGVLHWKEMCSRGHVESARWHALQPDAL</sequence>
<keyword evidence="3" id="KW-0472">Membrane</keyword>
<dbReference type="Pfam" id="PF00168">
    <property type="entry name" value="C2"/>
    <property type="match status" value="2"/>
</dbReference>
<comment type="caution">
    <text evidence="5">The sequence shown here is derived from an EMBL/GenBank/DDBJ whole genome shotgun (WGS) entry which is preliminary data.</text>
</comment>
<dbReference type="GO" id="GO:0005509">
    <property type="term" value="F:calcium ion binding"/>
    <property type="evidence" value="ECO:0007669"/>
    <property type="project" value="TreeGrafter"/>
</dbReference>
<dbReference type="PANTHER" id="PTHR10024:SF351">
    <property type="entry name" value="SYNAPTOTAGMIN-4-LIKE"/>
    <property type="match status" value="1"/>
</dbReference>
<name>A0AAV7TYR3_PLEWA</name>
<gene>
    <name evidence="5" type="ORF">NDU88_006836</name>
</gene>
<dbReference type="Proteomes" id="UP001066276">
    <property type="component" value="Chromosome 3_2"/>
</dbReference>
<evidence type="ECO:0000313" key="6">
    <source>
        <dbReference type="Proteomes" id="UP001066276"/>
    </source>
</evidence>
<dbReference type="GO" id="GO:0030424">
    <property type="term" value="C:axon"/>
    <property type="evidence" value="ECO:0007669"/>
    <property type="project" value="TreeGrafter"/>
</dbReference>
<dbReference type="PANTHER" id="PTHR10024">
    <property type="entry name" value="SYNAPTOTAGMIN"/>
    <property type="match status" value="1"/>
</dbReference>
<dbReference type="PROSITE" id="PS50004">
    <property type="entry name" value="C2"/>
    <property type="match status" value="2"/>
</dbReference>
<dbReference type="GO" id="GO:0030276">
    <property type="term" value="F:clathrin binding"/>
    <property type="evidence" value="ECO:0007669"/>
    <property type="project" value="TreeGrafter"/>
</dbReference>
<dbReference type="AlphaFoldDB" id="A0AAV7TYR3"/>
<comment type="similarity">
    <text evidence="1">Belongs to the synaptotagmin family.</text>
</comment>
<reference evidence="5" key="1">
    <citation type="journal article" date="2022" name="bioRxiv">
        <title>Sequencing and chromosome-scale assembly of the giantPleurodeles waltlgenome.</title>
        <authorList>
            <person name="Brown T."/>
            <person name="Elewa A."/>
            <person name="Iarovenko S."/>
            <person name="Subramanian E."/>
            <person name="Araus A.J."/>
            <person name="Petzold A."/>
            <person name="Susuki M."/>
            <person name="Suzuki K.-i.T."/>
            <person name="Hayashi T."/>
            <person name="Toyoda A."/>
            <person name="Oliveira C."/>
            <person name="Osipova E."/>
            <person name="Leigh N.D."/>
            <person name="Simon A."/>
            <person name="Yun M.H."/>
        </authorList>
    </citation>
    <scope>NUCLEOTIDE SEQUENCE</scope>
    <source>
        <strain evidence="5">20211129_DDA</strain>
        <tissue evidence="5">Liver</tissue>
    </source>
</reference>
<accession>A0AAV7TYR3</accession>
<dbReference type="FunFam" id="2.60.40.150:FF:000273">
    <property type="entry name" value="Predicted protein"/>
    <property type="match status" value="1"/>
</dbReference>
<feature type="region of interest" description="Disordered" evidence="2">
    <location>
        <begin position="1"/>
        <end position="25"/>
    </location>
</feature>
<evidence type="ECO:0000259" key="4">
    <source>
        <dbReference type="PROSITE" id="PS50004"/>
    </source>
</evidence>
<dbReference type="GO" id="GO:0070382">
    <property type="term" value="C:exocytic vesicle"/>
    <property type="evidence" value="ECO:0007669"/>
    <property type="project" value="TreeGrafter"/>
</dbReference>
<dbReference type="InterPro" id="IPR000008">
    <property type="entry name" value="C2_dom"/>
</dbReference>
<dbReference type="Gene3D" id="2.60.40.150">
    <property type="entry name" value="C2 domain"/>
    <property type="match status" value="2"/>
</dbReference>
<feature type="transmembrane region" description="Helical" evidence="3">
    <location>
        <begin position="75"/>
        <end position="98"/>
    </location>
</feature>
<evidence type="ECO:0000256" key="3">
    <source>
        <dbReference type="SAM" id="Phobius"/>
    </source>
</evidence>
<feature type="domain" description="C2" evidence="4">
    <location>
        <begin position="242"/>
        <end position="362"/>
    </location>
</feature>
<dbReference type="GO" id="GO:0005886">
    <property type="term" value="C:plasma membrane"/>
    <property type="evidence" value="ECO:0007669"/>
    <property type="project" value="TreeGrafter"/>
</dbReference>
<keyword evidence="3" id="KW-1133">Transmembrane helix</keyword>
<proteinExistence type="inferred from homology"/>
<feature type="domain" description="C2" evidence="4">
    <location>
        <begin position="392"/>
        <end position="527"/>
    </location>
</feature>
<dbReference type="InterPro" id="IPR035892">
    <property type="entry name" value="C2_domain_sf"/>
</dbReference>
<dbReference type="SUPFAM" id="SSF49562">
    <property type="entry name" value="C2 domain (Calcium/lipid-binding domain, CaLB)"/>
    <property type="match status" value="2"/>
</dbReference>
<dbReference type="GO" id="GO:0098793">
    <property type="term" value="C:presynapse"/>
    <property type="evidence" value="ECO:0007669"/>
    <property type="project" value="GOC"/>
</dbReference>